<sequence>MMPWQSRKLGNASTEVEALYKGSNQLQLENRRLPGLHR</sequence>
<accession>A0A0G4JV97</accession>
<gene>
    <name evidence="1" type="ORF">BN1221_02243c</name>
</gene>
<dbReference type="Proteomes" id="UP000044377">
    <property type="component" value="Unassembled WGS sequence"/>
</dbReference>
<evidence type="ECO:0000313" key="2">
    <source>
        <dbReference type="Proteomes" id="UP000044377"/>
    </source>
</evidence>
<proteinExistence type="predicted"/>
<evidence type="ECO:0000313" key="1">
    <source>
        <dbReference type="EMBL" id="CPR16731.1"/>
    </source>
</evidence>
<protein>
    <submittedName>
        <fullName evidence="1">Uncharacterized protein</fullName>
    </submittedName>
</protein>
<dbReference type="EMBL" id="CGIG01000001">
    <property type="protein sequence ID" value="CPR16731.1"/>
    <property type="molecule type" value="Genomic_DNA"/>
</dbReference>
<keyword evidence="2" id="KW-1185">Reference proteome</keyword>
<dbReference type="AlphaFoldDB" id="A0A0G4JV97"/>
<reference evidence="2" key="1">
    <citation type="submission" date="2015-01" db="EMBL/GenBank/DDBJ databases">
        <authorList>
            <person name="Paterson Steve"/>
        </authorList>
    </citation>
    <scope>NUCLEOTIDE SEQUENCE [LARGE SCALE GENOMIC DNA]</scope>
    <source>
        <strain evidence="2">OBR1</strain>
    </source>
</reference>
<organism evidence="1 2">
    <name type="scientific">Brenneria goodwinii</name>
    <dbReference type="NCBI Taxonomy" id="1109412"/>
    <lineage>
        <taxon>Bacteria</taxon>
        <taxon>Pseudomonadati</taxon>
        <taxon>Pseudomonadota</taxon>
        <taxon>Gammaproteobacteria</taxon>
        <taxon>Enterobacterales</taxon>
        <taxon>Pectobacteriaceae</taxon>
        <taxon>Brenneria</taxon>
    </lineage>
</organism>
<name>A0A0G4JV97_9GAMM</name>